<feature type="domain" description="Reverse transcriptase" evidence="4">
    <location>
        <begin position="1"/>
        <end position="157"/>
    </location>
</feature>
<reference evidence="5" key="2">
    <citation type="submission" date="2025-09" db="UniProtKB">
        <authorList>
            <consortium name="Ensembl"/>
        </authorList>
    </citation>
    <scope>IDENTIFICATION</scope>
</reference>
<dbReference type="SUPFAM" id="SSF56672">
    <property type="entry name" value="DNA/RNA polymerases"/>
    <property type="match status" value="1"/>
</dbReference>
<dbReference type="InterPro" id="IPR043128">
    <property type="entry name" value="Rev_trsase/Diguanyl_cyclase"/>
</dbReference>
<dbReference type="EC" id="3.1.26.4" evidence="2"/>
<dbReference type="Ensembl" id="ENSSANT00000016196.1">
    <property type="protein sequence ID" value="ENSSANP00000015200.1"/>
    <property type="gene ID" value="ENSSANG00000008019.1"/>
</dbReference>
<dbReference type="InterPro" id="IPR043502">
    <property type="entry name" value="DNA/RNA_pol_sf"/>
</dbReference>
<dbReference type="AlphaFoldDB" id="A0A671L7T5"/>
<organism evidence="5 6">
    <name type="scientific">Sinocyclocheilus anshuiensis</name>
    <dbReference type="NCBI Taxonomy" id="1608454"/>
    <lineage>
        <taxon>Eukaryota</taxon>
        <taxon>Metazoa</taxon>
        <taxon>Chordata</taxon>
        <taxon>Craniata</taxon>
        <taxon>Vertebrata</taxon>
        <taxon>Euteleostomi</taxon>
        <taxon>Actinopterygii</taxon>
        <taxon>Neopterygii</taxon>
        <taxon>Teleostei</taxon>
        <taxon>Ostariophysi</taxon>
        <taxon>Cypriniformes</taxon>
        <taxon>Cyprinidae</taxon>
        <taxon>Cyprininae</taxon>
        <taxon>Sinocyclocheilus</taxon>
    </lineage>
</organism>
<keyword evidence="6" id="KW-1185">Reference proteome</keyword>
<protein>
    <recommendedName>
        <fullName evidence="2">ribonuclease H</fullName>
        <ecNumber evidence="2">3.1.26.4</ecNumber>
    </recommendedName>
</protein>
<comment type="similarity">
    <text evidence="1">Belongs to the beta type-B retroviral polymerase family. HERV class-II K(HML-2) pol subfamily.</text>
</comment>
<dbReference type="PANTHER" id="PTHR47027:SF28">
    <property type="entry name" value="ENDONUCLEASE-REVERSE TRANSCRIPTASE"/>
    <property type="match status" value="1"/>
</dbReference>
<dbReference type="Proteomes" id="UP000472260">
    <property type="component" value="Unassembled WGS sequence"/>
</dbReference>
<evidence type="ECO:0000259" key="4">
    <source>
        <dbReference type="PROSITE" id="PS50878"/>
    </source>
</evidence>
<dbReference type="GO" id="GO:0004523">
    <property type="term" value="F:RNA-DNA hybrid ribonuclease activity"/>
    <property type="evidence" value="ECO:0007669"/>
    <property type="project" value="UniProtKB-EC"/>
</dbReference>
<evidence type="ECO:0000313" key="6">
    <source>
        <dbReference type="Proteomes" id="UP000472260"/>
    </source>
</evidence>
<dbReference type="PROSITE" id="PS50878">
    <property type="entry name" value="RT_POL"/>
    <property type="match status" value="1"/>
</dbReference>
<dbReference type="Gene3D" id="3.30.70.270">
    <property type="match status" value="1"/>
</dbReference>
<evidence type="ECO:0000256" key="2">
    <source>
        <dbReference type="ARBA" id="ARBA00012180"/>
    </source>
</evidence>
<accession>A0A671L7T5</accession>
<feature type="region of interest" description="Disordered" evidence="3">
    <location>
        <begin position="151"/>
        <end position="183"/>
    </location>
</feature>
<sequence>MEKHREKYKTVHMAFLDLEKSFDRVPHNLIWRALRFHGVPEEYVKWVELLYHNTSSMVRCPAATSPPFNITVGVHQGSALLPLLFILCMDTMTADLQRPHPWTLLYADDVTLVDIMRIDLEEQAQQWYSWLSDSGLKINIAKTEYLECGPQTNGTIRIDGQDSHNNGEDEGSPPEMVRPHHAQ</sequence>
<evidence type="ECO:0000256" key="3">
    <source>
        <dbReference type="SAM" id="MobiDB-lite"/>
    </source>
</evidence>
<dbReference type="InterPro" id="IPR000477">
    <property type="entry name" value="RT_dom"/>
</dbReference>
<dbReference type="PANTHER" id="PTHR47027">
    <property type="entry name" value="REVERSE TRANSCRIPTASE DOMAIN-CONTAINING PROTEIN"/>
    <property type="match status" value="1"/>
</dbReference>
<dbReference type="Pfam" id="PF00078">
    <property type="entry name" value="RVT_1"/>
    <property type="match status" value="1"/>
</dbReference>
<name>A0A671L7T5_9TELE</name>
<evidence type="ECO:0000256" key="1">
    <source>
        <dbReference type="ARBA" id="ARBA00010879"/>
    </source>
</evidence>
<evidence type="ECO:0000313" key="5">
    <source>
        <dbReference type="Ensembl" id="ENSSANP00000015200.1"/>
    </source>
</evidence>
<reference evidence="5" key="1">
    <citation type="submission" date="2025-08" db="UniProtKB">
        <authorList>
            <consortium name="Ensembl"/>
        </authorList>
    </citation>
    <scope>IDENTIFICATION</scope>
</reference>
<proteinExistence type="inferred from homology"/>